<feature type="coiled-coil region" evidence="12">
    <location>
        <begin position="3599"/>
        <end position="3626"/>
    </location>
</feature>
<accession>A0A1I8HC37</accession>
<keyword evidence="10" id="KW-0009">Actin-binding</keyword>
<feature type="region of interest" description="Disordered" evidence="13">
    <location>
        <begin position="1427"/>
        <end position="1479"/>
    </location>
</feature>
<evidence type="ECO:0000313" key="17">
    <source>
        <dbReference type="Proteomes" id="UP000095280"/>
    </source>
</evidence>
<proteinExistence type="predicted"/>
<evidence type="ECO:0000256" key="3">
    <source>
        <dbReference type="ARBA" id="ARBA00022490"/>
    </source>
</evidence>
<dbReference type="SUPFAM" id="SSF51905">
    <property type="entry name" value="FAD/NAD(P)-binding domain"/>
    <property type="match status" value="1"/>
</dbReference>
<keyword evidence="3" id="KW-0963">Cytoplasm</keyword>
<dbReference type="InterPro" id="IPR036188">
    <property type="entry name" value="FAD/NAD-bd_sf"/>
</dbReference>
<evidence type="ECO:0000256" key="4">
    <source>
        <dbReference type="ARBA" id="ARBA00022692"/>
    </source>
</evidence>
<dbReference type="WBParaSite" id="maker-uti_cns_0005360-snap-gene-0.3-mRNA-1">
    <property type="protein sequence ID" value="maker-uti_cns_0005360-snap-gene-0.3-mRNA-1"/>
    <property type="gene ID" value="maker-uti_cns_0005360-snap-gene-0.3"/>
</dbReference>
<dbReference type="PROSITE" id="PS50023">
    <property type="entry name" value="LIM_DOMAIN_2"/>
    <property type="match status" value="1"/>
</dbReference>
<dbReference type="SUPFAM" id="SSF57716">
    <property type="entry name" value="Glucocorticoid receptor-like (DNA-binding domain)"/>
    <property type="match status" value="1"/>
</dbReference>
<evidence type="ECO:0000259" key="16">
    <source>
        <dbReference type="PROSITE" id="PS50262"/>
    </source>
</evidence>
<evidence type="ECO:0000256" key="14">
    <source>
        <dbReference type="SAM" id="Phobius"/>
    </source>
</evidence>
<dbReference type="InterPro" id="IPR000276">
    <property type="entry name" value="GPCR_Rhodpsn"/>
</dbReference>
<dbReference type="Pfam" id="PF01494">
    <property type="entry name" value="FAD_binding_3"/>
    <property type="match status" value="1"/>
</dbReference>
<dbReference type="GO" id="GO:0016020">
    <property type="term" value="C:membrane"/>
    <property type="evidence" value="ECO:0007669"/>
    <property type="project" value="UniProtKB-SubCell"/>
</dbReference>
<dbReference type="CDD" id="cd00637">
    <property type="entry name" value="7tm_classA_rhodopsin-like"/>
    <property type="match status" value="1"/>
</dbReference>
<name>A0A1I8HC37_9PLAT</name>
<dbReference type="Gene3D" id="1.20.1070.10">
    <property type="entry name" value="Rhodopsin 7-helix transmembrane proteins"/>
    <property type="match status" value="1"/>
</dbReference>
<dbReference type="Pfam" id="PF13906">
    <property type="entry name" value="AA_permease_C"/>
    <property type="match status" value="1"/>
</dbReference>
<feature type="region of interest" description="Disordered" evidence="13">
    <location>
        <begin position="3067"/>
        <end position="3092"/>
    </location>
</feature>
<dbReference type="InterPro" id="IPR057494">
    <property type="entry name" value="Rossman_Mical"/>
</dbReference>
<evidence type="ECO:0000256" key="10">
    <source>
        <dbReference type="ARBA" id="ARBA00023203"/>
    </source>
</evidence>
<evidence type="ECO:0000313" key="18">
    <source>
        <dbReference type="WBParaSite" id="maker-uti_cns_0005360-snap-gene-0.3-mRNA-1"/>
    </source>
</evidence>
<evidence type="ECO:0000256" key="13">
    <source>
        <dbReference type="SAM" id="MobiDB-lite"/>
    </source>
</evidence>
<feature type="compositionally biased region" description="Acidic residues" evidence="13">
    <location>
        <begin position="3878"/>
        <end position="3888"/>
    </location>
</feature>
<evidence type="ECO:0000256" key="7">
    <source>
        <dbReference type="ARBA" id="ARBA00022989"/>
    </source>
</evidence>
<feature type="region of interest" description="Disordered" evidence="13">
    <location>
        <begin position="3845"/>
        <end position="3957"/>
    </location>
</feature>
<feature type="domain" description="LIM zinc-binding" evidence="15">
    <location>
        <begin position="3112"/>
        <end position="3176"/>
    </location>
</feature>
<feature type="compositionally biased region" description="Low complexity" evidence="13">
    <location>
        <begin position="3757"/>
        <end position="3794"/>
    </location>
</feature>
<keyword evidence="6 11" id="KW-0862">Zinc</keyword>
<feature type="region of interest" description="Disordered" evidence="13">
    <location>
        <begin position="1360"/>
        <end position="1379"/>
    </location>
</feature>
<feature type="compositionally biased region" description="Low complexity" evidence="13">
    <location>
        <begin position="3220"/>
        <end position="3246"/>
    </location>
</feature>
<feature type="domain" description="G-protein coupled receptors family 1 profile" evidence="16">
    <location>
        <begin position="130"/>
        <end position="427"/>
    </location>
</feature>
<evidence type="ECO:0000256" key="12">
    <source>
        <dbReference type="SAM" id="Coils"/>
    </source>
</evidence>
<feature type="compositionally biased region" description="Low complexity" evidence="13">
    <location>
        <begin position="3266"/>
        <end position="3280"/>
    </location>
</feature>
<dbReference type="GO" id="GO:0071949">
    <property type="term" value="F:FAD binding"/>
    <property type="evidence" value="ECO:0007669"/>
    <property type="project" value="InterPro"/>
</dbReference>
<feature type="transmembrane region" description="Helical" evidence="14">
    <location>
        <begin position="234"/>
        <end position="253"/>
    </location>
</feature>
<keyword evidence="8 11" id="KW-0440">LIM domain</keyword>
<evidence type="ECO:0000256" key="8">
    <source>
        <dbReference type="ARBA" id="ARBA00023038"/>
    </source>
</evidence>
<reference evidence="18" key="1">
    <citation type="submission" date="2016-11" db="UniProtKB">
        <authorList>
            <consortium name="WormBaseParasite"/>
        </authorList>
    </citation>
    <scope>IDENTIFICATION</scope>
</reference>
<feature type="compositionally biased region" description="Low complexity" evidence="13">
    <location>
        <begin position="3067"/>
        <end position="3083"/>
    </location>
</feature>
<dbReference type="PRINTS" id="PR00237">
    <property type="entry name" value="GPCRRHODOPSN"/>
</dbReference>
<dbReference type="GO" id="GO:0003779">
    <property type="term" value="F:actin binding"/>
    <property type="evidence" value="ECO:0007669"/>
    <property type="project" value="UniProtKB-KW"/>
</dbReference>
<feature type="transmembrane region" description="Helical" evidence="14">
    <location>
        <begin position="366"/>
        <end position="389"/>
    </location>
</feature>
<keyword evidence="4 14" id="KW-0812">Transmembrane</keyword>
<dbReference type="Gene3D" id="3.50.50.60">
    <property type="entry name" value="FAD/NAD(P)-binding domain"/>
    <property type="match status" value="1"/>
</dbReference>
<keyword evidence="7 14" id="KW-1133">Transmembrane helix</keyword>
<organism evidence="17 18">
    <name type="scientific">Macrostomum lignano</name>
    <dbReference type="NCBI Taxonomy" id="282301"/>
    <lineage>
        <taxon>Eukaryota</taxon>
        <taxon>Metazoa</taxon>
        <taxon>Spiralia</taxon>
        <taxon>Lophotrochozoa</taxon>
        <taxon>Platyhelminthes</taxon>
        <taxon>Rhabditophora</taxon>
        <taxon>Macrostomorpha</taxon>
        <taxon>Macrostomida</taxon>
        <taxon>Macrostomidae</taxon>
        <taxon>Macrostomum</taxon>
    </lineage>
</organism>
<feature type="compositionally biased region" description="Acidic residues" evidence="13">
    <location>
        <begin position="3899"/>
        <end position="3908"/>
    </location>
</feature>
<feature type="compositionally biased region" description="Gly residues" evidence="13">
    <location>
        <begin position="2925"/>
        <end position="2934"/>
    </location>
</feature>
<evidence type="ECO:0000256" key="9">
    <source>
        <dbReference type="ARBA" id="ARBA00023136"/>
    </source>
</evidence>
<evidence type="ECO:0000256" key="5">
    <source>
        <dbReference type="ARBA" id="ARBA00022723"/>
    </source>
</evidence>
<evidence type="ECO:0000256" key="6">
    <source>
        <dbReference type="ARBA" id="ARBA00022833"/>
    </source>
</evidence>
<dbReference type="GO" id="GO:0005737">
    <property type="term" value="C:cytoplasm"/>
    <property type="evidence" value="ECO:0007669"/>
    <property type="project" value="UniProtKB-SubCell"/>
</dbReference>
<dbReference type="PANTHER" id="PTHR23167:SF54">
    <property type="entry name" value="[F-ACTIN]-MONOOXYGENASE MICAL"/>
    <property type="match status" value="1"/>
</dbReference>
<dbReference type="GO" id="GO:0046872">
    <property type="term" value="F:metal ion binding"/>
    <property type="evidence" value="ECO:0007669"/>
    <property type="project" value="UniProtKB-KW"/>
</dbReference>
<comment type="subcellular location">
    <subcellularLocation>
        <location evidence="2">Cytoplasm</location>
    </subcellularLocation>
    <subcellularLocation>
        <location evidence="1">Membrane</location>
    </subcellularLocation>
</comment>
<evidence type="ECO:0000256" key="2">
    <source>
        <dbReference type="ARBA" id="ARBA00004496"/>
    </source>
</evidence>
<feature type="region of interest" description="Disordered" evidence="13">
    <location>
        <begin position="3401"/>
        <end position="3426"/>
    </location>
</feature>
<keyword evidence="5 11" id="KW-0479">Metal-binding</keyword>
<keyword evidence="12" id="KW-0175">Coiled coil</keyword>
<feature type="region of interest" description="Disordered" evidence="13">
    <location>
        <begin position="3755"/>
        <end position="3805"/>
    </location>
</feature>
<dbReference type="InterPro" id="IPR050540">
    <property type="entry name" value="F-actin_Monoox_Mical"/>
</dbReference>
<protein>
    <submittedName>
        <fullName evidence="18">G_PROTEIN_RECEP_F1_2 domain-containing protein</fullName>
    </submittedName>
</protein>
<evidence type="ECO:0000259" key="15">
    <source>
        <dbReference type="PROSITE" id="PS50023"/>
    </source>
</evidence>
<feature type="transmembrane region" description="Helical" evidence="14">
    <location>
        <begin position="6"/>
        <end position="23"/>
    </location>
</feature>
<dbReference type="InterPro" id="IPR017452">
    <property type="entry name" value="GPCR_Rhodpsn_7TM"/>
</dbReference>
<feature type="region of interest" description="Disordered" evidence="13">
    <location>
        <begin position="2911"/>
        <end position="2941"/>
    </location>
</feature>
<dbReference type="SUPFAM" id="SSF81321">
    <property type="entry name" value="Family A G protein-coupled receptor-like"/>
    <property type="match status" value="1"/>
</dbReference>
<keyword evidence="9 14" id="KW-0472">Membrane</keyword>
<dbReference type="Proteomes" id="UP000095280">
    <property type="component" value="Unplaced"/>
</dbReference>
<evidence type="ECO:0000256" key="1">
    <source>
        <dbReference type="ARBA" id="ARBA00004370"/>
    </source>
</evidence>
<dbReference type="PANTHER" id="PTHR23167">
    <property type="entry name" value="CALPONIN HOMOLOGY DOMAIN-CONTAINING PROTEIN DDB_G0272472-RELATED"/>
    <property type="match status" value="1"/>
</dbReference>
<dbReference type="Pfam" id="PF25413">
    <property type="entry name" value="Rossman_Mical"/>
    <property type="match status" value="1"/>
</dbReference>
<sequence>VLTWIRFFVWLAVGLLVYFGYGISHSRQSVALAATEATPLTADLNYKKLVEAESAMGDSVNEDDALDKKELRQLLSHLATSGSVSDSHLTRLHSFLDVDNSLYSDYAAYRAHKWLLFTAPPVILLLGTVGNLLSVCGLWGGAGGGRTGSTFAYLILLACADQLTLVVGLLRRWLQQARGWQTETFSDAACAATHTLLTAASYASVLSLTAVTMERAAIVWPWPRVRARLASSRICVPALLLTCLALSSHWPVLLRLRRDPLAPAATNASNATASTTDADAGEGDLRCDVDDEVGAGWLRSLLAWLDLTLYSLLPLTAMLACNCIILANPHAKSSNAVPLLSAPVPRSGGEASLHSGRRQYEKSVTLMLLLVSGLFLCTCLPITLFKLIMATSPIVQSDPAAYSRVRLAETCVRLLMYCNHAANFYLYCLVGRRFRRNLRRRWRNLRKFFADTVCGNRVLAIVSRYANIKHRDTAAVVDDAFEDSRSVIVASSGSADLAAAAATNYPVSGMQCWTSFLNSKRLVLAPRFGVLPAVSQRLTAGGSLGARGAERLFSRSSFMSSMMRQASLDALAIDADDRDELDDECFRREWPTAAVHDLLRSPEHSGPLTGPMASTPMLDHADFGSVDSVVLLPAAVILLTHPTTETRIEDVTPSRKLFPLLLLLFNSRSCRSLVELQPTGSATLRTLRILISDEDFCGGGGGCCCLPVSRGSFPAILSATTLLGNCISEYGSRSIGSRAMPNSLKSHDQCQQSVCLLCLRKAERRLNDITTVEQYVLPNYSSVRHLLPVGVCEGCRRIISSLGGPAPRPLPPRLNYEQMLADLSSIPVSRRSQPNCPCEICKIARSNLRKNADPHSTYATGTLNCARGRPSTSADAAQAPLRLCSGCHSPIGKGKPHRCNKATRLANLSSLISPGTAEQVASTTVAAKLQATGASTVALKRAQGGRPLAVTVANTACSTRQLAPTTANTMLRLKVALNLSNRQTLQAASILRKGAGSGKAVQSNLGASLTARSRHLKDFFVSKLLEVDSKVATAKNAVICSDVQGLIEKVASERGYTDVDVKLGLDGGGGFFKICASLLHRGDSQESQSTKDQLFADSGVKKLLLLAAVPDMSECYNSIKADDEAEILFVLPPPELHLMLGITNRIFDALNSAWGNDCAYQWAHDRSIVRVGYRGGSMEGNACRTLLRKSAELHEYLPQNLKPYGSCLMRLDSVVSSCFGSQLHADFQQHILQFKTAFELLGLPIFPKVHVLLHHVGTFCSATGSALGLFSEQSFESVHRDFAQTWQRFAVPTQHSKFPDASPEDQSSLARAGCTFVVRIPAGAPLLFHWLRIFHNLFFADSLKRCLARKPHSRCCQCRTRSAGWPQRPGREKRLPPLQASASSAAASVAAAAAAAGCAVAAEAAQRGTAAPAAPGQNRPVATQVEAEAAGDAVEVEEAAEQQARFDSPHRQDAETAEVQSVDEAPQPPDRIGPHLLHPPADYSGDHWSVDFKNEQTGGSLFNGFCCFFRANPGMLEDDFRWPPAEALDAAAVSKPSGNCGCCGWSRPSLCCRRREDCMGYFEFWPLFECIESLDLRLPRLLCFEFECSLEPEGGPSSLAESTEASISPSSRSAGRLSNSLDPAIVKNFAAAVAGRLTPRRVGSAGLVRTFQLVCVDHPTGVAVLVIDRTNQVVHRRRSLQHPERAGPGRLRRRRNENPYEVADPESAPLGLPVVVPPLASLCRRHRSPHGVVGAKQLVAVVGGELADCHWRLRWPVDDVNWKRHFPASQQARGITGTGLDFTSLFRAPSTKHRSPIFCARIRLSGDSRSRLLALNLVLPLDSRRNTGPMSGSRSCSSRKVAGADVAALVCTELTLTVSTRPAGSAIGTGASTVGSVWQAAVEKAFDLLPLLGWDVIGDLHLVLPGRCSSRICLAGITRSSGLQVRQGSARQRVEVADDVALLDLDCLISGVDDSNPHSVVNQLGHAAADHHFGRLAAADNAWCLRVRPRCRARWPHRNDPAIAWLQSNRGCRCQLASLGRLPGCPHWQGDAEAMVVELGLSCRLSLAECTMSPLMQEISAPVSIMHGRRFLSMREAAAVDVQRRQLISMVALGLSALDEPLAGDVVSSVAHAAVGFLSVLTEPVPLELTPRRCVVVQPLNEPLKHSLLATVLSTELWVGLERESLEGSQKILEPLVPAPAPTVKLAPKAPASAPTEAGLLVDIPVRTGCGRQRQGEIRLGATEPMVRPYGAQRVLVDVSLQLPQLPRKAWCPAGMSLPSPCSSLTVGRARGALALETDSSVLHRQRFAQDRGHEALDSAASSPPVRILAHWLTKRWQLSSQSAMGELEAAYDSFVSAGDIAPCLVAFNRLCELLDLNPCSPDFFRHQLAKRRSGRHWRAGQLLSVLHQKASAKDYASGAAAAGCRALVIGGGPCGLRTAIELALLGARVTVLEKRDRFSRNNVLHLWPFLIEDLKALGAKKLAPHLFSGPIDHISIKTLQCILLKIALLLGVDFLPGVGFEGMEEVPPSAPGGASIEDNGGLQGFRCRVDPPEHPVARLEFNVLIGADGKRNTLPGFRRKVFRGKLAIAITANFIKRGAAEESQVQEISGFSYIYNQKYFNDLRQATGIDLENIVYYRDDTHYFVMTAKKASLIHKGVLLRDYDDPSQLLSQQNVDQDKLKAYAVEAATYATGGGLANMEFAANHCGSEDVAMFDFTELCSAENSCRIVHRRGQSAIVCLVGDSLLEPFWPTGSGCARGFLGALDCAWLVKQFCSGRCSVLEAIAERESVYQLLSQTTPETVRHLFDSDVPELGDKAPVKFPYRDVDQPYEQERAFLRWLQTRLSRYGQTLDAVDDVEPKQVLCILNTYLPNAIHNPDMAVGSDQAMELARTVVRAEVEPRAGASVLVPELWYPLSAARYLYQVFQHSPSQHHHRHSSGDKSSSGGGGGGGGSKSFSSHFPGLHALLKHRRKDRHQTAAAAAARNEDPLAKTVIDSGATSAKRRELERLLKSGSGAGQQERSAAPAKQPASAMVAHLQEKLFPPKKSSAEKAAAAVAAATAAESEASGNRQPGKVAPSPQIVQFLSSSGAGTSAGQQQQPTPKRLDASHPGVEKLSKMSAAGAGSGQAGLEKCFFCDTTVYAAERRSVNNDVFHMRCFRCQYPGCGTALRMSAFARDPETRRFLCPSHHAEVLADLETRSIVMRWLEAHHGGGGLGEEGLAAKAGHLYLSPDEADGLMSAPGAAAAPMSPSSVTSASVSSQPSGVTRERANFTCTPRSKKPQQPPQQSKQQAPKSPSAAAGGGGGDGNPLGFAEDQVEKVVLRGSESSEEGASKKDRRRLSGGAAARQHRRHHHPLSEEATSSSHGQLGPADFRSDEASSCEEDFEAAAAAAGLGDSEDRDNVFAMDAAKELQIRALMEARLLKRPKKSDRQVREDNQSTSSSEAAAAAAVAAVKTEQDEARVKLLQAMEITRRWNQTAPEPSGESLNAAAVAAAAAAATATATAAAPPTASAGYDTLKRLRKMKESFFSQESKGLSLHTQFIAQRNLQMLRNSEVDDMPQEVAVDLNLDSGPTKARQLMHQVATPGSSERLDDSFDYVFAEANLHDGNVDTASDEFLASLESARQEIQRRRADREAALDAAELAAGRPHQIKHAPSPYEAYFPEGNFPDADSQSVWTYDSSGTPTEAASRATSGRATPVLDRMLEQNLAMMPIFTTNAAAATAATISSSSAASKAQTALLSAAAAAAADAPLAAAEKPAPEAAARVRIPAPADVTPSQTQPQPQSQSPSKVAAQSATTAPATSTAATVSSQQRKAAPQSGDRVKIVPLTQPAFPDMYKELAYSQASLNIVSYFGGGPGAIDIPLDGDGEGNAGNNDGDDADDNAPGSRASRAVLDTDLESSDDDDDIGGRYQGGQDGDGDDDDDDDAKTVDGGSGAENDDFDDEGSGAKPPATATAMSPPPPMQLSGMVASPSGL</sequence>
<dbReference type="GO" id="GO:0004930">
    <property type="term" value="F:G protein-coupled receptor activity"/>
    <property type="evidence" value="ECO:0007669"/>
    <property type="project" value="InterPro"/>
</dbReference>
<keyword evidence="17" id="KW-1185">Reference proteome</keyword>
<dbReference type="Pfam" id="PF00001">
    <property type="entry name" value="7tm_1"/>
    <property type="match status" value="1"/>
</dbReference>
<feature type="region of interest" description="Disordered" evidence="13">
    <location>
        <begin position="1593"/>
        <end position="1617"/>
    </location>
</feature>
<feature type="compositionally biased region" description="Polar residues" evidence="13">
    <location>
        <begin position="1599"/>
        <end position="1617"/>
    </location>
</feature>
<dbReference type="PROSITE" id="PS50262">
    <property type="entry name" value="G_PROTEIN_RECEP_F1_2"/>
    <property type="match status" value="1"/>
</dbReference>
<dbReference type="InterPro" id="IPR029485">
    <property type="entry name" value="CAT_C"/>
</dbReference>
<feature type="region of interest" description="Disordered" evidence="13">
    <location>
        <begin position="2992"/>
        <end position="3013"/>
    </location>
</feature>
<feature type="transmembrane region" description="Helical" evidence="14">
    <location>
        <begin position="114"/>
        <end position="140"/>
    </location>
</feature>
<feature type="transmembrane region" description="Helical" evidence="14">
    <location>
        <begin position="307"/>
        <end position="327"/>
    </location>
</feature>
<evidence type="ECO:0000256" key="11">
    <source>
        <dbReference type="PROSITE-ProRule" id="PRU00125"/>
    </source>
</evidence>
<feature type="transmembrane region" description="Helical" evidence="14">
    <location>
        <begin position="152"/>
        <end position="170"/>
    </location>
</feature>
<dbReference type="InterPro" id="IPR002938">
    <property type="entry name" value="FAD-bd"/>
</dbReference>
<dbReference type="Gene3D" id="2.10.110.10">
    <property type="entry name" value="Cysteine Rich Protein"/>
    <property type="match status" value="1"/>
</dbReference>
<feature type="region of interest" description="Disordered" evidence="13">
    <location>
        <begin position="3220"/>
        <end position="3381"/>
    </location>
</feature>
<dbReference type="InterPro" id="IPR001781">
    <property type="entry name" value="Znf_LIM"/>
</dbReference>
<feature type="region of interest" description="Disordered" evidence="13">
    <location>
        <begin position="1676"/>
        <end position="1705"/>
    </location>
</feature>
<dbReference type="SMART" id="SM00132">
    <property type="entry name" value="LIM"/>
    <property type="match status" value="1"/>
</dbReference>